<keyword evidence="2 6" id="KW-0808">Transferase</keyword>
<dbReference type="AlphaFoldDB" id="A0A5C6FH86"/>
<dbReference type="NCBIfam" id="TIGR00639">
    <property type="entry name" value="PurN"/>
    <property type="match status" value="1"/>
</dbReference>
<evidence type="ECO:0000256" key="3">
    <source>
        <dbReference type="ARBA" id="ARBA00022755"/>
    </source>
</evidence>
<dbReference type="Pfam" id="PF00551">
    <property type="entry name" value="Formyl_trans_N"/>
    <property type="match status" value="1"/>
</dbReference>
<gene>
    <name evidence="6" type="primary">purN</name>
    <name evidence="6" type="ORF">Poly51_05050</name>
</gene>
<dbReference type="EMBL" id="SJPW01000001">
    <property type="protein sequence ID" value="TWU60230.1"/>
    <property type="molecule type" value="Genomic_DNA"/>
</dbReference>
<evidence type="ECO:0000259" key="5">
    <source>
        <dbReference type="Pfam" id="PF00551"/>
    </source>
</evidence>
<protein>
    <recommendedName>
        <fullName evidence="4">Phosphoribosylglycinamide formyltransferase</fullName>
        <ecNumber evidence="4">2.1.2.2</ecNumber>
    </recommendedName>
</protein>
<dbReference type="InterPro" id="IPR004607">
    <property type="entry name" value="GART"/>
</dbReference>
<dbReference type="PANTHER" id="PTHR43369">
    <property type="entry name" value="PHOSPHORIBOSYLGLYCINAMIDE FORMYLTRANSFERASE"/>
    <property type="match status" value="1"/>
</dbReference>
<dbReference type="InterPro" id="IPR036477">
    <property type="entry name" value="Formyl_transf_N_sf"/>
</dbReference>
<reference evidence="6 7" key="1">
    <citation type="submission" date="2019-02" db="EMBL/GenBank/DDBJ databases">
        <title>Deep-cultivation of Planctomycetes and their phenomic and genomic characterization uncovers novel biology.</title>
        <authorList>
            <person name="Wiegand S."/>
            <person name="Jogler M."/>
            <person name="Boedeker C."/>
            <person name="Pinto D."/>
            <person name="Vollmers J."/>
            <person name="Rivas-Marin E."/>
            <person name="Kohn T."/>
            <person name="Peeters S.H."/>
            <person name="Heuer A."/>
            <person name="Rast P."/>
            <person name="Oberbeckmann S."/>
            <person name="Bunk B."/>
            <person name="Jeske O."/>
            <person name="Meyerdierks A."/>
            <person name="Storesund J.E."/>
            <person name="Kallscheuer N."/>
            <person name="Luecker S."/>
            <person name="Lage O.M."/>
            <person name="Pohl T."/>
            <person name="Merkel B.J."/>
            <person name="Hornburger P."/>
            <person name="Mueller R.-W."/>
            <person name="Bruemmer F."/>
            <person name="Labrenz M."/>
            <person name="Spormann A.M."/>
            <person name="Op Den Camp H."/>
            <person name="Overmann J."/>
            <person name="Amann R."/>
            <person name="Jetten M.S.M."/>
            <person name="Mascher T."/>
            <person name="Medema M.H."/>
            <person name="Devos D.P."/>
            <person name="Kaster A.-K."/>
            <person name="Ovreas L."/>
            <person name="Rohde M."/>
            <person name="Galperin M.Y."/>
            <person name="Jogler C."/>
        </authorList>
    </citation>
    <scope>NUCLEOTIDE SEQUENCE [LARGE SCALE GENOMIC DNA]</scope>
    <source>
        <strain evidence="6 7">Poly51</strain>
    </source>
</reference>
<keyword evidence="7" id="KW-1185">Reference proteome</keyword>
<sequence length="208" mass="22402">MSHEPDHMPVAVFLSGGGRTLENLIVHRDQHGLPIDLRLVISSSAKVRGVEVARAAGIPTQVILKSQFPSDEAYCQAMFDPCRGAGATWVVMAGFLKHVLVPADFANRVINIHPSLLPAFGGPGMYGDRVHAAAIARGVQISGCTVHFVDNLYDNGPIILQKSCPVKPDDTPDSLAARVFDVECETLPAAIKKLAVDARTQSRSDDRR</sequence>
<dbReference type="InterPro" id="IPR002376">
    <property type="entry name" value="Formyl_transf_N"/>
</dbReference>
<dbReference type="CDD" id="cd08645">
    <property type="entry name" value="FMT_core_GART"/>
    <property type="match status" value="1"/>
</dbReference>
<dbReference type="SUPFAM" id="SSF53328">
    <property type="entry name" value="Formyltransferase"/>
    <property type="match status" value="1"/>
</dbReference>
<name>A0A5C6FH86_9BACT</name>
<dbReference type="Proteomes" id="UP000318288">
    <property type="component" value="Unassembled WGS sequence"/>
</dbReference>
<accession>A0A5C6FH86</accession>
<dbReference type="GO" id="GO:0004644">
    <property type="term" value="F:phosphoribosylglycinamide formyltransferase activity"/>
    <property type="evidence" value="ECO:0007669"/>
    <property type="project" value="UniProtKB-UniRule"/>
</dbReference>
<dbReference type="Gene3D" id="3.40.50.170">
    <property type="entry name" value="Formyl transferase, N-terminal domain"/>
    <property type="match status" value="1"/>
</dbReference>
<feature type="domain" description="Formyl transferase N-terminal" evidence="5">
    <location>
        <begin position="9"/>
        <end position="191"/>
    </location>
</feature>
<dbReference type="PANTHER" id="PTHR43369:SF2">
    <property type="entry name" value="PHOSPHORIBOSYLGLYCINAMIDE FORMYLTRANSFERASE"/>
    <property type="match status" value="1"/>
</dbReference>
<evidence type="ECO:0000256" key="2">
    <source>
        <dbReference type="ARBA" id="ARBA00022679"/>
    </source>
</evidence>
<comment type="caution">
    <text evidence="6">The sequence shown here is derived from an EMBL/GenBank/DDBJ whole genome shotgun (WGS) entry which is preliminary data.</text>
</comment>
<dbReference type="GO" id="GO:0006189">
    <property type="term" value="P:'de novo' IMP biosynthetic process"/>
    <property type="evidence" value="ECO:0007669"/>
    <property type="project" value="InterPro"/>
</dbReference>
<keyword evidence="3" id="KW-0658">Purine biosynthesis</keyword>
<organism evidence="6 7">
    <name type="scientific">Rubripirellula tenax</name>
    <dbReference type="NCBI Taxonomy" id="2528015"/>
    <lineage>
        <taxon>Bacteria</taxon>
        <taxon>Pseudomonadati</taxon>
        <taxon>Planctomycetota</taxon>
        <taxon>Planctomycetia</taxon>
        <taxon>Pirellulales</taxon>
        <taxon>Pirellulaceae</taxon>
        <taxon>Rubripirellula</taxon>
    </lineage>
</organism>
<evidence type="ECO:0000256" key="1">
    <source>
        <dbReference type="ARBA" id="ARBA00005054"/>
    </source>
</evidence>
<comment type="pathway">
    <text evidence="1">Purine metabolism; IMP biosynthesis via de novo pathway; N(2)-formyl-N(1)-(5-phospho-D-ribosyl)glycinamide from N(1)-(5-phospho-D-ribosyl)glycinamide (10-formyl THF route): step 1/1.</text>
</comment>
<evidence type="ECO:0000256" key="4">
    <source>
        <dbReference type="NCBIfam" id="TIGR00639"/>
    </source>
</evidence>
<evidence type="ECO:0000313" key="7">
    <source>
        <dbReference type="Proteomes" id="UP000318288"/>
    </source>
</evidence>
<dbReference type="GO" id="GO:0005829">
    <property type="term" value="C:cytosol"/>
    <property type="evidence" value="ECO:0007669"/>
    <property type="project" value="TreeGrafter"/>
</dbReference>
<dbReference type="EC" id="2.1.2.2" evidence="4"/>
<evidence type="ECO:0000313" key="6">
    <source>
        <dbReference type="EMBL" id="TWU60230.1"/>
    </source>
</evidence>
<proteinExistence type="predicted"/>